<dbReference type="InterPro" id="IPR000073">
    <property type="entry name" value="AB_hydrolase_1"/>
</dbReference>
<dbReference type="PANTHER" id="PTHR43433">
    <property type="entry name" value="HYDROLASE, ALPHA/BETA FOLD FAMILY PROTEIN"/>
    <property type="match status" value="1"/>
</dbReference>
<keyword evidence="2" id="KW-0378">Hydrolase</keyword>
<dbReference type="InterPro" id="IPR050471">
    <property type="entry name" value="AB_hydrolase"/>
</dbReference>
<sequence>MTSLDLANGRSLEYVVAGPEDGTPLVLHHGTPSAALVFGPWRESAAKHGLRMVMYSRPGYAGSSPRPGRAVADAAGDVAALLDALGAERFVTVGWSGGGPHALACAKLLPDRCGAAALIGGVAPYAADGLDFMSGMGVENVEEFGAALKGKAALTSYLDTQSAALAHVQAGDMAAAFGDLVSDVDRAQLTGEFADYLAESFRTALQSGTAGWRDDDLAFVTDWGFRLDDGQVPVAVWQGGQDRMVPYTHGEWLAEHVAGAEPHLLPDEGHLSLAVGAVEEIIADLVRLSR</sequence>
<keyword evidence="3" id="KW-1185">Reference proteome</keyword>
<protein>
    <submittedName>
        <fullName evidence="2">Alpha/beta hydrolase</fullName>
    </submittedName>
</protein>
<dbReference type="GO" id="GO:0016787">
    <property type="term" value="F:hydrolase activity"/>
    <property type="evidence" value="ECO:0007669"/>
    <property type="project" value="UniProtKB-KW"/>
</dbReference>
<dbReference type="Pfam" id="PF00561">
    <property type="entry name" value="Abhydrolase_1"/>
    <property type="match status" value="1"/>
</dbReference>
<dbReference type="RefSeq" id="WP_241035808.1">
    <property type="nucleotide sequence ID" value="NZ_BAAAJF010000078.1"/>
</dbReference>
<dbReference type="SUPFAM" id="SSF53474">
    <property type="entry name" value="alpha/beta-Hydrolases"/>
    <property type="match status" value="1"/>
</dbReference>
<dbReference type="Proteomes" id="UP001299970">
    <property type="component" value="Unassembled WGS sequence"/>
</dbReference>
<organism evidence="2 3">
    <name type="scientific">Pseudonocardia alaniniphila</name>
    <dbReference type="NCBI Taxonomy" id="75291"/>
    <lineage>
        <taxon>Bacteria</taxon>
        <taxon>Bacillati</taxon>
        <taxon>Actinomycetota</taxon>
        <taxon>Actinomycetes</taxon>
        <taxon>Pseudonocardiales</taxon>
        <taxon>Pseudonocardiaceae</taxon>
        <taxon>Pseudonocardia</taxon>
    </lineage>
</organism>
<reference evidence="2 3" key="1">
    <citation type="submission" date="2022-03" db="EMBL/GenBank/DDBJ databases">
        <title>Pseudonocardia alaer sp. nov., a novel actinomycete isolated from reed forest soil.</title>
        <authorList>
            <person name="Wang L."/>
        </authorList>
    </citation>
    <scope>NUCLEOTIDE SEQUENCE [LARGE SCALE GENOMIC DNA]</scope>
    <source>
        <strain evidence="2 3">Y-16303</strain>
    </source>
</reference>
<evidence type="ECO:0000259" key="1">
    <source>
        <dbReference type="Pfam" id="PF00561"/>
    </source>
</evidence>
<feature type="domain" description="AB hydrolase-1" evidence="1">
    <location>
        <begin position="24"/>
        <end position="275"/>
    </location>
</feature>
<dbReference type="EMBL" id="JAKXMK010000007">
    <property type="protein sequence ID" value="MCH6165776.1"/>
    <property type="molecule type" value="Genomic_DNA"/>
</dbReference>
<dbReference type="InterPro" id="IPR029058">
    <property type="entry name" value="AB_hydrolase_fold"/>
</dbReference>
<accession>A0ABS9TB56</accession>
<comment type="caution">
    <text evidence="2">The sequence shown here is derived from an EMBL/GenBank/DDBJ whole genome shotgun (WGS) entry which is preliminary data.</text>
</comment>
<gene>
    <name evidence="2" type="ORF">MMF94_08790</name>
</gene>
<dbReference type="PANTHER" id="PTHR43433:SF5">
    <property type="entry name" value="AB HYDROLASE-1 DOMAIN-CONTAINING PROTEIN"/>
    <property type="match status" value="1"/>
</dbReference>
<name>A0ABS9TB56_9PSEU</name>
<evidence type="ECO:0000313" key="2">
    <source>
        <dbReference type="EMBL" id="MCH6165776.1"/>
    </source>
</evidence>
<evidence type="ECO:0000313" key="3">
    <source>
        <dbReference type="Proteomes" id="UP001299970"/>
    </source>
</evidence>
<proteinExistence type="predicted"/>
<dbReference type="Gene3D" id="3.40.50.1820">
    <property type="entry name" value="alpha/beta hydrolase"/>
    <property type="match status" value="1"/>
</dbReference>